<dbReference type="CDD" id="cd03215">
    <property type="entry name" value="ABC_Carb_Monos_II"/>
    <property type="match status" value="1"/>
</dbReference>
<dbReference type="RefSeq" id="WP_110037180.1">
    <property type="nucleotide sequence ID" value="NZ_QGTL01000003.1"/>
</dbReference>
<name>A0A317NR41_9NOCA</name>
<dbReference type="EMBL" id="QGTL01000003">
    <property type="protein sequence ID" value="PWV77729.1"/>
    <property type="molecule type" value="Genomic_DNA"/>
</dbReference>
<keyword evidence="5" id="KW-1185">Reference proteome</keyword>
<evidence type="ECO:0000313" key="4">
    <source>
        <dbReference type="EMBL" id="PWV77729.1"/>
    </source>
</evidence>
<dbReference type="InterPro" id="IPR050107">
    <property type="entry name" value="ABC_carbohydrate_import_ATPase"/>
</dbReference>
<dbReference type="InterPro" id="IPR003593">
    <property type="entry name" value="AAA+_ATPase"/>
</dbReference>
<organism evidence="4 5">
    <name type="scientific">Nocardia neocaledoniensis</name>
    <dbReference type="NCBI Taxonomy" id="236511"/>
    <lineage>
        <taxon>Bacteria</taxon>
        <taxon>Bacillati</taxon>
        <taxon>Actinomycetota</taxon>
        <taxon>Actinomycetes</taxon>
        <taxon>Mycobacteriales</taxon>
        <taxon>Nocardiaceae</taxon>
        <taxon>Nocardia</taxon>
    </lineage>
</organism>
<evidence type="ECO:0000256" key="1">
    <source>
        <dbReference type="ARBA" id="ARBA00022741"/>
    </source>
</evidence>
<dbReference type="PROSITE" id="PS00211">
    <property type="entry name" value="ABC_TRANSPORTER_1"/>
    <property type="match status" value="1"/>
</dbReference>
<keyword evidence="1" id="KW-0547">Nucleotide-binding</keyword>
<evidence type="ECO:0000313" key="5">
    <source>
        <dbReference type="Proteomes" id="UP000246410"/>
    </source>
</evidence>
<dbReference type="Proteomes" id="UP000246410">
    <property type="component" value="Unassembled WGS sequence"/>
</dbReference>
<dbReference type="GO" id="GO:0016887">
    <property type="term" value="F:ATP hydrolysis activity"/>
    <property type="evidence" value="ECO:0007669"/>
    <property type="project" value="InterPro"/>
</dbReference>
<feature type="domain" description="ABC transporter" evidence="3">
    <location>
        <begin position="254"/>
        <end position="498"/>
    </location>
</feature>
<sequence>MRLEVRGLTKTFGDFVADDHVDLVVEPGQVHAILGENGAGKSTLMNMLYGILEPTSGEILIDGAPVRFRSPADAIAAGIGMVHQHFKLVGPFSVADNVQLGNEHAKRGVLDRAAARNAVREVSERYGLALDPDAVCANLPVGVQQRVEIVKALSGDTDLLILDEPTAVLTPPEVAELLGIIRNLTAAGMSVIFISHKLREVKAIADTITVLRRGKVVAEASPRDSEAELAAAMVGRAVTLSVERPPAEPGEVALAVKDLTVLGERGIAALDGLNLTVRAGEIVGLAGVEGNGQTELARAILGTVRAAAGSVELAGAEVTQWQPYRRITAGLGYIPEDRGRDGLVGDFSVAENLVLNQYRDEPYSRRGVMDTAAVDALADKSIAEFDIRTRGPGELVTSLSGGNQQKVVIAREFSRPRAVLVAAQPTRGVDVGAIEFIHSRLVAERDSGTAVLLISAELDEILALSDRIAVIHNGKIVGEVAPDTPREVIGQLMVGHRPDDDTSADPAAAR</sequence>
<reference evidence="4 5" key="1">
    <citation type="submission" date="2018-05" db="EMBL/GenBank/DDBJ databases">
        <title>Genomic Encyclopedia of Type Strains, Phase IV (KMG-IV): sequencing the most valuable type-strain genomes for metagenomic binning, comparative biology and taxonomic classification.</title>
        <authorList>
            <person name="Goeker M."/>
        </authorList>
    </citation>
    <scope>NUCLEOTIDE SEQUENCE [LARGE SCALE GENOMIC DNA]</scope>
    <source>
        <strain evidence="4 5">DSM 44717</strain>
    </source>
</reference>
<keyword evidence="2 4" id="KW-0067">ATP-binding</keyword>
<dbReference type="AlphaFoldDB" id="A0A317NR41"/>
<protein>
    <submittedName>
        <fullName evidence="4">Simple sugar transport system ATP-binding protein</fullName>
    </submittedName>
</protein>
<evidence type="ECO:0000259" key="3">
    <source>
        <dbReference type="PROSITE" id="PS50893"/>
    </source>
</evidence>
<keyword evidence="4" id="KW-0762">Sugar transport</keyword>
<dbReference type="SMART" id="SM00382">
    <property type="entry name" value="AAA"/>
    <property type="match status" value="2"/>
</dbReference>
<gene>
    <name evidence="4" type="ORF">DFR69_103328</name>
</gene>
<dbReference type="InterPro" id="IPR027417">
    <property type="entry name" value="P-loop_NTPase"/>
</dbReference>
<dbReference type="PANTHER" id="PTHR43790:SF4">
    <property type="entry name" value="GUANOSINE IMPORT ATP-BINDING PROTEIN NUPO"/>
    <property type="match status" value="1"/>
</dbReference>
<feature type="domain" description="ABC transporter" evidence="3">
    <location>
        <begin position="3"/>
        <end position="238"/>
    </location>
</feature>
<proteinExistence type="predicted"/>
<evidence type="ECO:0000256" key="2">
    <source>
        <dbReference type="ARBA" id="ARBA00022840"/>
    </source>
</evidence>
<dbReference type="Gene3D" id="3.40.50.300">
    <property type="entry name" value="P-loop containing nucleotide triphosphate hydrolases"/>
    <property type="match status" value="2"/>
</dbReference>
<comment type="caution">
    <text evidence="4">The sequence shown here is derived from an EMBL/GenBank/DDBJ whole genome shotgun (WGS) entry which is preliminary data.</text>
</comment>
<dbReference type="InterPro" id="IPR017871">
    <property type="entry name" value="ABC_transporter-like_CS"/>
</dbReference>
<dbReference type="PANTHER" id="PTHR43790">
    <property type="entry name" value="CARBOHYDRATE TRANSPORT ATP-BINDING PROTEIN MG119-RELATED"/>
    <property type="match status" value="1"/>
</dbReference>
<dbReference type="InterPro" id="IPR003439">
    <property type="entry name" value="ABC_transporter-like_ATP-bd"/>
</dbReference>
<dbReference type="Pfam" id="PF00005">
    <property type="entry name" value="ABC_tran"/>
    <property type="match status" value="2"/>
</dbReference>
<accession>A0A317NR41</accession>
<dbReference type="SUPFAM" id="SSF52540">
    <property type="entry name" value="P-loop containing nucleoside triphosphate hydrolases"/>
    <property type="match status" value="2"/>
</dbReference>
<keyword evidence="4" id="KW-0813">Transport</keyword>
<dbReference type="PROSITE" id="PS50893">
    <property type="entry name" value="ABC_TRANSPORTER_2"/>
    <property type="match status" value="2"/>
</dbReference>
<dbReference type="GO" id="GO:0005524">
    <property type="term" value="F:ATP binding"/>
    <property type="evidence" value="ECO:0007669"/>
    <property type="project" value="UniProtKB-KW"/>
</dbReference>
<dbReference type="CDD" id="cd03216">
    <property type="entry name" value="ABC_Carb_Monos_I"/>
    <property type="match status" value="1"/>
</dbReference>